<dbReference type="Proteomes" id="UP001176521">
    <property type="component" value="Unassembled WGS sequence"/>
</dbReference>
<dbReference type="InterPro" id="IPR005123">
    <property type="entry name" value="Oxoglu/Fe-dep_dioxygenase_dom"/>
</dbReference>
<dbReference type="AlphaFoldDB" id="A0AAN6G7N0"/>
<evidence type="ECO:0000313" key="4">
    <source>
        <dbReference type="Proteomes" id="UP001176521"/>
    </source>
</evidence>
<dbReference type="PANTHER" id="PTHR33099:SF7">
    <property type="entry name" value="MYND-TYPE DOMAIN-CONTAINING PROTEIN"/>
    <property type="match status" value="1"/>
</dbReference>
<evidence type="ECO:0000313" key="3">
    <source>
        <dbReference type="EMBL" id="KAK0522113.1"/>
    </source>
</evidence>
<sequence length="872" mass="94614">MLAPIPILKGDDDDYESTPSDKEDSGSEGSDTPAGEFKGPLADLAELIAGAPLQSDVFSFGGAADFLPALPGLYIEGVGRVAVPVVDEDKAAKIMAACEQAPYGHGLKTVVDTAVRNSWQVDADKVRFENPAWDKGIEQAATLIASKFGIPSIPLSLHLYKFLLYKEGGHFAKHRDTEKEDRMFATMVIQLPSEHEGGQLMVYKSDDAEPVAHDFGQSDGTAPYKCHYAVHYADAEHAVTPITKGYRLALVYSICWPESSPIKAPSGSLDEVGKAGMALAFEKLAKDERHIHYFLEHAYTSKSIAELGHQALKGTDRSRFALLQHINASVAPDSQFVFFLGKAERHESYGGGGPSYTDVEWEEMDVPHESVTELISLDGASLGKVPSKFQTLEWDNVLNPDEKSELQLWHGHRTTTYEGYLGNEGPTKDTTYHKYVLLAIPRKVNLVEAVGETAAFHALVGKNPTPQQAESFFQTLIKLKQAKPARSEESDSAFNLLHGWAWARYGTDVLDGGNEEMRHRLCELVLSAPEFHYLASSYFTLYDRAPELVGNVSGWASHTSLNDLLAVMETEPIWSQAAIRAQVAAGFKGHERAILSVVTSRPAAELGQPRWAEFVHALVACQAQPFSVLDLGDARLIKDLWLVAIGMPDGTLCERLVTRALAVDASKLDVFTKHLLTLERGFPHHYAPRRATIAPLVQKRIAWNAEQQAVLLAEEGTKGGDTAAAALGWRMPRALCPAQPALEPFLRGPDAEHTLRGSFASIVQARKAAEALNRPAAQVHASFRAAPGGKGREAYVHVVKTRDFVEGSRKERLGLVEEMAGLRRLVDGSQEKGSGSAPEPGSGSVSGSGSESAAAAGTEAQGQPPAKKRRAA</sequence>
<dbReference type="EMBL" id="JAPDMQ010000613">
    <property type="protein sequence ID" value="KAK0522113.1"/>
    <property type="molecule type" value="Genomic_DNA"/>
</dbReference>
<proteinExistence type="predicted"/>
<organism evidence="3 4">
    <name type="scientific">Tilletia horrida</name>
    <dbReference type="NCBI Taxonomy" id="155126"/>
    <lineage>
        <taxon>Eukaryota</taxon>
        <taxon>Fungi</taxon>
        <taxon>Dikarya</taxon>
        <taxon>Basidiomycota</taxon>
        <taxon>Ustilaginomycotina</taxon>
        <taxon>Exobasidiomycetes</taxon>
        <taxon>Tilletiales</taxon>
        <taxon>Tilletiaceae</taxon>
        <taxon>Tilletia</taxon>
    </lineage>
</organism>
<feature type="region of interest" description="Disordered" evidence="1">
    <location>
        <begin position="1"/>
        <end position="36"/>
    </location>
</feature>
<name>A0AAN6G7N0_9BASI</name>
<evidence type="ECO:0000259" key="2">
    <source>
        <dbReference type="PROSITE" id="PS51471"/>
    </source>
</evidence>
<gene>
    <name evidence="3" type="ORF">OC842_006563</name>
</gene>
<dbReference type="InterPro" id="IPR044862">
    <property type="entry name" value="Pro_4_hyd_alph_FE2OG_OXY"/>
</dbReference>
<evidence type="ECO:0000256" key="1">
    <source>
        <dbReference type="SAM" id="MobiDB-lite"/>
    </source>
</evidence>
<protein>
    <recommendedName>
        <fullName evidence="2">Fe2OG dioxygenase domain-containing protein</fullName>
    </recommendedName>
</protein>
<reference evidence="3" key="1">
    <citation type="journal article" date="2023" name="PhytoFront">
        <title>Draft Genome Resources of Seven Strains of Tilletia horrida, Causal Agent of Kernel Smut of Rice.</title>
        <authorList>
            <person name="Khanal S."/>
            <person name="Antony Babu S."/>
            <person name="Zhou X.G."/>
        </authorList>
    </citation>
    <scope>NUCLEOTIDE SEQUENCE</scope>
    <source>
        <strain evidence="3">TX3</strain>
    </source>
</reference>
<dbReference type="PANTHER" id="PTHR33099">
    <property type="entry name" value="FE2OG DIOXYGENASE DOMAIN-CONTAINING PROTEIN"/>
    <property type="match status" value="1"/>
</dbReference>
<dbReference type="Gene3D" id="2.60.120.620">
    <property type="entry name" value="q2cbj1_9rhob like domain"/>
    <property type="match status" value="1"/>
</dbReference>
<comment type="caution">
    <text evidence="3">The sequence shown here is derived from an EMBL/GenBank/DDBJ whole genome shotgun (WGS) entry which is preliminary data.</text>
</comment>
<keyword evidence="4" id="KW-1185">Reference proteome</keyword>
<dbReference type="Pfam" id="PF13640">
    <property type="entry name" value="2OG-FeII_Oxy_3"/>
    <property type="match status" value="1"/>
</dbReference>
<feature type="domain" description="Fe2OG dioxygenase" evidence="2">
    <location>
        <begin position="151"/>
        <end position="259"/>
    </location>
</feature>
<feature type="compositionally biased region" description="Low complexity" evidence="1">
    <location>
        <begin position="833"/>
        <end position="865"/>
    </location>
</feature>
<feature type="region of interest" description="Disordered" evidence="1">
    <location>
        <begin position="825"/>
        <end position="872"/>
    </location>
</feature>
<accession>A0AAN6G7N0</accession>
<dbReference type="PROSITE" id="PS51471">
    <property type="entry name" value="FE2OG_OXY"/>
    <property type="match status" value="1"/>
</dbReference>